<sequence>MKGLGNFSSLPYPDLWEPPPLGGGRASSSSRLRGPRPQTQPAQGSWAGTPDEGSEVAAALSPPHCSPTLRPRRRQSPHNSLRESHCLREMARKPPDRTRKRGTRSRRLEDACGEPRTQPHPLGRSRCRPAWPQQPQLSPQRPQSCQHYPPAQGDSPPPYSTGAYTPPSGTFRAEKGQSGDPWAVPVYRGQDCCSLSSVPTEKSSAPSQAFACVSTQRRDSSDGMELLAGQYSQPSVSRKERQSQRTQILKNKLEEAVTSSRDQKIVALVLTRLKKAQRMRELQQQAAAAWEELKRSDQKVQMTLERERKLLLQQSREQWLQKEQRKTRLSGEQHVGRKQDGHAKNMVQQENQWKAQSEGPETQRQEKLERARPEADHRKHCQVQRQQEQEEKVVRHQREQSSLEVQKKPEQACDKKQLHPTGGQRKVQEANLSSLVNYQARKVLMDCQAKAEELLRKLSLEQSSQWSQEIHQGLIRERHRELREKARMEEEQFQQVKWCAEQLAEQRKVHKQLLVELADQQFQQDRSNVHKNLRDQEQHMQELNILREKNHHILKLKAEKEEKCHVEGIKEAIRKKEQMEELAREKDANFEEFQKISRASRRDNVGANRLFAQLDREAQLRVGQQRGGY</sequence>
<reference evidence="3 4" key="1">
    <citation type="journal article" date="2015" name="Annu Rev Anim Biosci">
        <title>The Genome 10K Project: a way forward.</title>
        <authorList>
            <person name="Koepfli K.P."/>
            <person name="Paten B."/>
            <person name="O'Brien S.J."/>
            <person name="Koepfli K.P."/>
            <person name="Paten B."/>
            <person name="Antunes A."/>
            <person name="Belov K."/>
            <person name="Bustamante C."/>
            <person name="Castoe T.A."/>
            <person name="Clawson H."/>
            <person name="Crawford A.J."/>
            <person name="Diekhans M."/>
            <person name="Distel D."/>
            <person name="Durbin R."/>
            <person name="Earl D."/>
            <person name="Fujita M.K."/>
            <person name="Gamble T."/>
            <person name="Georges A."/>
            <person name="Gemmell N."/>
            <person name="Gilbert M.T."/>
            <person name="Graves J.M."/>
            <person name="Green R.E."/>
            <person name="Hickey G."/>
            <person name="Jarvis E.D."/>
            <person name="Johnson W."/>
            <person name="Komissarov A."/>
            <person name="Korf I."/>
            <person name="Kuhn R."/>
            <person name="Larkin D.M."/>
            <person name="Lewin H."/>
            <person name="Lopez J.V."/>
            <person name="Ma J."/>
            <person name="Marques-Bonet T."/>
            <person name="Miller W."/>
            <person name="Murphy R."/>
            <person name="Pevzner P."/>
            <person name="Shapiro B."/>
            <person name="Steiner C."/>
            <person name="Tamazian G."/>
            <person name="Venkatesh B."/>
            <person name="Wang J."/>
            <person name="Wayne R."/>
            <person name="Wiley E."/>
            <person name="Yang H."/>
            <person name="Zhang G."/>
            <person name="Haussler D."/>
            <person name="Ryder O."/>
            <person name="O'Brien S.J."/>
        </authorList>
    </citation>
    <scope>NUCLEOTIDE SEQUENCE</scope>
</reference>
<dbReference type="PANTHER" id="PTHR33663">
    <property type="entry name" value="COILED-COIL DOMAIN-CONTAINING PROTEIN 177"/>
    <property type="match status" value="1"/>
</dbReference>
<organism evidence="3 4">
    <name type="scientific">Rhinolophus ferrumequinum</name>
    <name type="common">Greater horseshoe bat</name>
    <dbReference type="NCBI Taxonomy" id="59479"/>
    <lineage>
        <taxon>Eukaryota</taxon>
        <taxon>Metazoa</taxon>
        <taxon>Chordata</taxon>
        <taxon>Craniata</taxon>
        <taxon>Vertebrata</taxon>
        <taxon>Euteleostomi</taxon>
        <taxon>Mammalia</taxon>
        <taxon>Eutheria</taxon>
        <taxon>Laurasiatheria</taxon>
        <taxon>Chiroptera</taxon>
        <taxon>Yinpterochiroptera</taxon>
        <taxon>Rhinolophoidea</taxon>
        <taxon>Rhinolophidae</taxon>
        <taxon>Rhinolophinae</taxon>
        <taxon>Rhinolophus</taxon>
    </lineage>
</organism>
<feature type="region of interest" description="Disordered" evidence="2">
    <location>
        <begin position="322"/>
        <end position="426"/>
    </location>
</feature>
<dbReference type="RefSeq" id="XP_032955751.1">
    <property type="nucleotide sequence ID" value="XM_033099860.1"/>
</dbReference>
<dbReference type="PANTHER" id="PTHR33663:SF3">
    <property type="entry name" value="COILED-COIL DOMAIN-CONTAINING PROTEIN 185"/>
    <property type="match status" value="1"/>
</dbReference>
<dbReference type="Proteomes" id="UP000472240">
    <property type="component" value="Chromosome 27"/>
</dbReference>
<feature type="compositionally biased region" description="Low complexity" evidence="2">
    <location>
        <begin position="133"/>
        <end position="146"/>
    </location>
</feature>
<dbReference type="KEGG" id="rfq:117018692"/>
<feature type="compositionally biased region" description="Polar residues" evidence="2">
    <location>
        <begin position="346"/>
        <end position="360"/>
    </location>
</feature>
<keyword evidence="1" id="KW-0175">Coiled coil</keyword>
<feature type="compositionally biased region" description="Basic and acidic residues" evidence="2">
    <location>
        <begin position="322"/>
        <end position="343"/>
    </location>
</feature>
<dbReference type="FunCoup" id="A0A671GB36">
    <property type="interactions" value="14"/>
</dbReference>
<reference evidence="3" key="5">
    <citation type="submission" date="2025-09" db="UniProtKB">
        <authorList>
            <consortium name="Ensembl"/>
        </authorList>
    </citation>
    <scope>IDENTIFICATION</scope>
</reference>
<name>A0A671GB36_RHIFE</name>
<dbReference type="GeneTree" id="ENSGT00740000115684"/>
<evidence type="ECO:0000313" key="3">
    <source>
        <dbReference type="Ensembl" id="ENSRFEP00010032397.1"/>
    </source>
</evidence>
<dbReference type="CTD" id="164127"/>
<gene>
    <name evidence="3" type="primary">CCDC185</name>
</gene>
<dbReference type="GeneID" id="117018692"/>
<feature type="coiled-coil region" evidence="1">
    <location>
        <begin position="236"/>
        <end position="293"/>
    </location>
</feature>
<dbReference type="OMA" id="WAVPVCR"/>
<dbReference type="OrthoDB" id="200110at2759"/>
<reference evidence="4" key="3">
    <citation type="submission" date="2018-12" db="EMBL/GenBank/DDBJ databases">
        <title>G10K-VGP greater horseshoe bat female genome, primary haplotype.</title>
        <authorList>
            <person name="Teeling E."/>
            <person name="Myers G."/>
            <person name="Vernes S."/>
            <person name="Pippel M."/>
            <person name="Winkler S."/>
            <person name="Fedrigo O."/>
            <person name="Rhie A."/>
            <person name="Koren S."/>
            <person name="Phillippy A."/>
            <person name="Lewin H."/>
            <person name="Damas J."/>
            <person name="Howe K."/>
            <person name="Mountcastle J."/>
            <person name="Jarvis E.D."/>
        </authorList>
    </citation>
    <scope>NUCLEOTIDE SEQUENCE [LARGE SCALE GENOMIC DNA]</scope>
</reference>
<evidence type="ECO:0000256" key="2">
    <source>
        <dbReference type="SAM" id="MobiDB-lite"/>
    </source>
</evidence>
<feature type="compositionally biased region" description="Low complexity" evidence="2">
    <location>
        <begin position="26"/>
        <end position="37"/>
    </location>
</feature>
<protein>
    <submittedName>
        <fullName evidence="3">Coiled-coil domain containing 185</fullName>
    </submittedName>
</protein>
<feature type="compositionally biased region" description="Basic and acidic residues" evidence="2">
    <location>
        <begin position="361"/>
        <end position="377"/>
    </location>
</feature>
<keyword evidence="4" id="KW-1185">Reference proteome</keyword>
<feature type="compositionally biased region" description="Basic and acidic residues" evidence="2">
    <location>
        <begin position="387"/>
        <end position="417"/>
    </location>
</feature>
<dbReference type="Pfam" id="PF15558">
    <property type="entry name" value="DUF4659"/>
    <property type="match status" value="1"/>
</dbReference>
<dbReference type="InterPro" id="IPR029090">
    <property type="entry name" value="DUF4659"/>
</dbReference>
<dbReference type="AlphaFoldDB" id="A0A671GB36"/>
<feature type="compositionally biased region" description="Basic and acidic residues" evidence="2">
    <location>
        <begin position="80"/>
        <end position="97"/>
    </location>
</feature>
<proteinExistence type="predicted"/>
<accession>A0A671GB36</accession>
<reference evidence="3" key="4">
    <citation type="submission" date="2025-08" db="UniProtKB">
        <authorList>
            <consortium name="Ensembl"/>
        </authorList>
    </citation>
    <scope>IDENTIFICATION</scope>
</reference>
<evidence type="ECO:0000256" key="1">
    <source>
        <dbReference type="SAM" id="Coils"/>
    </source>
</evidence>
<feature type="region of interest" description="Disordered" evidence="2">
    <location>
        <begin position="1"/>
        <end position="183"/>
    </location>
</feature>
<feature type="coiled-coil region" evidence="1">
    <location>
        <begin position="471"/>
        <end position="520"/>
    </location>
</feature>
<dbReference type="InParanoid" id="A0A671GB36"/>
<dbReference type="Ensembl" id="ENSRFET00010035104.1">
    <property type="protein sequence ID" value="ENSRFEP00010032397.1"/>
    <property type="gene ID" value="ENSRFEG00010021366.1"/>
</dbReference>
<reference evidence="3 4" key="2">
    <citation type="journal article" date="2018" name="Annu Rev Anim Biosci">
        <title>Bat Biology, Genomes, and the Bat1K Project: To Generate Chromosome-Level Genomes for All Living Bat Species.</title>
        <authorList>
            <person name="Teeling E.C."/>
            <person name="Vernes S.C."/>
            <person name="Davalos L.M."/>
            <person name="Ray D.A."/>
            <person name="Gilbert M.T.P."/>
            <person name="Myers E."/>
        </authorList>
    </citation>
    <scope>NUCLEOTIDE SEQUENCE</scope>
</reference>
<evidence type="ECO:0000313" key="4">
    <source>
        <dbReference type="Proteomes" id="UP000472240"/>
    </source>
</evidence>